<dbReference type="PANTHER" id="PTHR42996">
    <property type="entry name" value="PHOSPHATE-BINDING PROTEIN PSTS"/>
    <property type="match status" value="1"/>
</dbReference>
<accession>A0A1J5QF10</accession>
<dbReference type="SUPFAM" id="SSF53850">
    <property type="entry name" value="Periplasmic binding protein-like II"/>
    <property type="match status" value="1"/>
</dbReference>
<protein>
    <submittedName>
        <fullName evidence="5">Phosphate-binding protein PstS 2</fullName>
    </submittedName>
</protein>
<dbReference type="GO" id="GO:0043190">
    <property type="term" value="C:ATP-binding cassette (ABC) transporter complex"/>
    <property type="evidence" value="ECO:0007669"/>
    <property type="project" value="InterPro"/>
</dbReference>
<evidence type="ECO:0000313" key="5">
    <source>
        <dbReference type="EMBL" id="OIQ78572.1"/>
    </source>
</evidence>
<dbReference type="EMBL" id="MLJW01001376">
    <property type="protein sequence ID" value="OIQ78572.1"/>
    <property type="molecule type" value="Genomic_DNA"/>
</dbReference>
<dbReference type="PIRSF" id="PIRSF002756">
    <property type="entry name" value="PstS"/>
    <property type="match status" value="1"/>
</dbReference>
<dbReference type="AlphaFoldDB" id="A0A1J5QF10"/>
<gene>
    <name evidence="5" type="primary">pstS2_2</name>
    <name evidence="5" type="ORF">GALL_397190</name>
</gene>
<name>A0A1J5QF10_9ZZZZ</name>
<dbReference type="InterPro" id="IPR050962">
    <property type="entry name" value="Phosphate-bind_PstS"/>
</dbReference>
<organism evidence="5">
    <name type="scientific">mine drainage metagenome</name>
    <dbReference type="NCBI Taxonomy" id="410659"/>
    <lineage>
        <taxon>unclassified sequences</taxon>
        <taxon>metagenomes</taxon>
        <taxon>ecological metagenomes</taxon>
    </lineage>
</organism>
<dbReference type="GO" id="GO:0042301">
    <property type="term" value="F:phosphate ion binding"/>
    <property type="evidence" value="ECO:0007669"/>
    <property type="project" value="InterPro"/>
</dbReference>
<evidence type="ECO:0000256" key="2">
    <source>
        <dbReference type="ARBA" id="ARBA00022448"/>
    </source>
</evidence>
<dbReference type="GO" id="GO:0035435">
    <property type="term" value="P:phosphate ion transmembrane transport"/>
    <property type="evidence" value="ECO:0007669"/>
    <property type="project" value="InterPro"/>
</dbReference>
<reference evidence="5" key="1">
    <citation type="submission" date="2016-10" db="EMBL/GenBank/DDBJ databases">
        <title>Sequence of Gallionella enrichment culture.</title>
        <authorList>
            <person name="Poehlein A."/>
            <person name="Muehling M."/>
            <person name="Daniel R."/>
        </authorList>
    </citation>
    <scope>NUCLEOTIDE SEQUENCE</scope>
</reference>
<keyword evidence="2" id="KW-0813">Transport</keyword>
<keyword evidence="3" id="KW-0592">Phosphate transport</keyword>
<evidence type="ECO:0000256" key="1">
    <source>
        <dbReference type="ARBA" id="ARBA00008725"/>
    </source>
</evidence>
<proteinExistence type="inferred from homology"/>
<dbReference type="Pfam" id="PF12849">
    <property type="entry name" value="PBP_like_2"/>
    <property type="match status" value="1"/>
</dbReference>
<feature type="domain" description="PBP" evidence="4">
    <location>
        <begin position="29"/>
        <end position="329"/>
    </location>
</feature>
<dbReference type="InterPro" id="IPR005673">
    <property type="entry name" value="ABC_phos-bd_PstS"/>
</dbReference>
<comment type="caution">
    <text evidence="5">The sequence shown here is derived from an EMBL/GenBank/DDBJ whole genome shotgun (WGS) entry which is preliminary data.</text>
</comment>
<dbReference type="Gene3D" id="3.40.190.10">
    <property type="entry name" value="Periplasmic binding protein-like II"/>
    <property type="match status" value="2"/>
</dbReference>
<dbReference type="NCBIfam" id="TIGR00975">
    <property type="entry name" value="3a0107s03"/>
    <property type="match status" value="1"/>
</dbReference>
<evidence type="ECO:0000259" key="4">
    <source>
        <dbReference type="Pfam" id="PF12849"/>
    </source>
</evidence>
<evidence type="ECO:0000256" key="3">
    <source>
        <dbReference type="ARBA" id="ARBA00022592"/>
    </source>
</evidence>
<dbReference type="CDD" id="cd13565">
    <property type="entry name" value="PBP2_PstS"/>
    <property type="match status" value="1"/>
</dbReference>
<comment type="similarity">
    <text evidence="1">Belongs to the PstS family.</text>
</comment>
<dbReference type="PANTHER" id="PTHR42996:SF1">
    <property type="entry name" value="PHOSPHATE-BINDING PROTEIN PSTS"/>
    <property type="match status" value="1"/>
</dbReference>
<dbReference type="PROSITE" id="PS51257">
    <property type="entry name" value="PROKAR_LIPOPROTEIN"/>
    <property type="match status" value="1"/>
</dbReference>
<sequence>MITGNRTNFAIGASALAATMLLLSGCGSSTSSTKAITISGAGSTAVKNLLDVCIPDYRKATGTTVNYSGGGSGAGRAAFTAGTVDFAFSDAPYGAAETKPSNFVYVPNVAFPVAVMVKLAGYTQNLNLSAKTISKIYAGAITRWNDPAIVADNASNAGAKLPATPITVWYRADKSGTTGVFTNWLTQNDPATWTKPGSAGQQTFSSAFPGSSIPAGTFQSASGSDGVANGVASKDGSIGYAETAYASARSLIVARVQNGAGAYLAPTSAATAAFLNNFTPGAQGTIKVDPLSKVPDAYTLASYSYGLAYGSGKDAAKQAAVKSFFTYVLTTCANNHATEKGYIPVVGGLGDLAKTQIATIG</sequence>
<dbReference type="InterPro" id="IPR024370">
    <property type="entry name" value="PBP_domain"/>
</dbReference>